<sequence length="91" mass="10014">MKLSLKTLLLATAVTAVSISAQANDIEGKIDAINAEAQSFVVQGITFFTTTTTDYDDGLKTFADLKVGQDVEVDFEYRDNRHIVTEIELNN</sequence>
<feature type="signal peptide" evidence="1">
    <location>
        <begin position="1"/>
        <end position="23"/>
    </location>
</feature>
<dbReference type="RefSeq" id="WP_092794372.1">
    <property type="nucleotide sequence ID" value="NZ_DASWWU010000001.1"/>
</dbReference>
<name>A0A1H6MT83_9GAMM</name>
<accession>A0A1H6MT83</accession>
<dbReference type="STRING" id="173990.SAMN05660691_02750"/>
<evidence type="ECO:0000313" key="4">
    <source>
        <dbReference type="Proteomes" id="UP000199371"/>
    </source>
</evidence>
<evidence type="ECO:0000259" key="2">
    <source>
        <dbReference type="Pfam" id="PF18914"/>
    </source>
</evidence>
<protein>
    <recommendedName>
        <fullName evidence="2">DUF5666 domain-containing protein</fullName>
    </recommendedName>
</protein>
<gene>
    <name evidence="3" type="ORF">SAMN05660691_02750</name>
</gene>
<keyword evidence="1" id="KW-0732">Signal</keyword>
<dbReference type="OrthoDB" id="6174242at2"/>
<feature type="chain" id="PRO_5011564875" description="DUF5666 domain-containing protein" evidence="1">
    <location>
        <begin position="24"/>
        <end position="91"/>
    </location>
</feature>
<reference evidence="4" key="1">
    <citation type="submission" date="2016-10" db="EMBL/GenBank/DDBJ databases">
        <authorList>
            <person name="Varghese N."/>
            <person name="Submissions S."/>
        </authorList>
    </citation>
    <scope>NUCLEOTIDE SEQUENCE [LARGE SCALE GENOMIC DNA]</scope>
    <source>
        <strain evidence="4">DSM 17616</strain>
    </source>
</reference>
<evidence type="ECO:0000256" key="1">
    <source>
        <dbReference type="SAM" id="SignalP"/>
    </source>
</evidence>
<dbReference type="Pfam" id="PF18914">
    <property type="entry name" value="DUF5666"/>
    <property type="match status" value="1"/>
</dbReference>
<feature type="domain" description="DUF5666" evidence="2">
    <location>
        <begin position="27"/>
        <end position="86"/>
    </location>
</feature>
<proteinExistence type="predicted"/>
<evidence type="ECO:0000313" key="3">
    <source>
        <dbReference type="EMBL" id="SEI00901.1"/>
    </source>
</evidence>
<keyword evidence="4" id="KW-1185">Reference proteome</keyword>
<dbReference type="InterPro" id="IPR043724">
    <property type="entry name" value="DUF5666"/>
</dbReference>
<dbReference type="AlphaFoldDB" id="A0A1H6MT83"/>
<dbReference type="Proteomes" id="UP000199371">
    <property type="component" value="Unassembled WGS sequence"/>
</dbReference>
<dbReference type="EMBL" id="FNXF01000011">
    <property type="protein sequence ID" value="SEI00901.1"/>
    <property type="molecule type" value="Genomic_DNA"/>
</dbReference>
<organism evidence="3 4">
    <name type="scientific">Rheinheimera pacifica</name>
    <dbReference type="NCBI Taxonomy" id="173990"/>
    <lineage>
        <taxon>Bacteria</taxon>
        <taxon>Pseudomonadati</taxon>
        <taxon>Pseudomonadota</taxon>
        <taxon>Gammaproteobacteria</taxon>
        <taxon>Chromatiales</taxon>
        <taxon>Chromatiaceae</taxon>
        <taxon>Rheinheimera</taxon>
    </lineage>
</organism>